<dbReference type="PANTHER" id="PTHR15503">
    <property type="entry name" value="LDOC1 RELATED"/>
    <property type="match status" value="1"/>
</dbReference>
<dbReference type="SUPFAM" id="SSF56672">
    <property type="entry name" value="DNA/RNA polymerases"/>
    <property type="match status" value="1"/>
</dbReference>
<dbReference type="AlphaFoldDB" id="A0ABD0Q0H9"/>
<gene>
    <name evidence="1" type="ORF">M9458_025240</name>
</gene>
<protein>
    <recommendedName>
        <fullName evidence="3">DUF4939 domain-containing protein</fullName>
    </recommendedName>
</protein>
<reference evidence="1 2" key="1">
    <citation type="submission" date="2024-05" db="EMBL/GenBank/DDBJ databases">
        <title>Genome sequencing and assembly of Indian major carp, Cirrhinus mrigala (Hamilton, 1822).</title>
        <authorList>
            <person name="Mohindra V."/>
            <person name="Chowdhury L.M."/>
            <person name="Lal K."/>
            <person name="Jena J.K."/>
        </authorList>
    </citation>
    <scope>NUCLEOTIDE SEQUENCE [LARGE SCALE GENOMIC DNA]</scope>
    <source>
        <strain evidence="1">CM1030</strain>
        <tissue evidence="1">Blood</tissue>
    </source>
</reference>
<dbReference type="InterPro" id="IPR032567">
    <property type="entry name" value="RTL1-rel"/>
</dbReference>
<proteinExistence type="predicted"/>
<keyword evidence="2" id="KW-1185">Reference proteome</keyword>
<dbReference type="Proteomes" id="UP001529510">
    <property type="component" value="Unassembled WGS sequence"/>
</dbReference>
<dbReference type="InterPro" id="IPR043502">
    <property type="entry name" value="DNA/RNA_pol_sf"/>
</dbReference>
<organism evidence="1 2">
    <name type="scientific">Cirrhinus mrigala</name>
    <name type="common">Mrigala</name>
    <dbReference type="NCBI Taxonomy" id="683832"/>
    <lineage>
        <taxon>Eukaryota</taxon>
        <taxon>Metazoa</taxon>
        <taxon>Chordata</taxon>
        <taxon>Craniata</taxon>
        <taxon>Vertebrata</taxon>
        <taxon>Euteleostomi</taxon>
        <taxon>Actinopterygii</taxon>
        <taxon>Neopterygii</taxon>
        <taxon>Teleostei</taxon>
        <taxon>Ostariophysi</taxon>
        <taxon>Cypriniformes</taxon>
        <taxon>Cyprinidae</taxon>
        <taxon>Labeoninae</taxon>
        <taxon>Labeonini</taxon>
        <taxon>Cirrhinus</taxon>
    </lineage>
</organism>
<evidence type="ECO:0000313" key="2">
    <source>
        <dbReference type="Proteomes" id="UP001529510"/>
    </source>
</evidence>
<accession>A0ABD0Q0H9</accession>
<evidence type="ECO:0008006" key="3">
    <source>
        <dbReference type="Google" id="ProtNLM"/>
    </source>
</evidence>
<comment type="caution">
    <text evidence="1">The sequence shown here is derived from an EMBL/GenBank/DDBJ whole genome shotgun (WGS) entry which is preliminary data.</text>
</comment>
<name>A0ABD0Q0H9_CIRMR</name>
<dbReference type="EMBL" id="JAMKFB020000012">
    <property type="protein sequence ID" value="KAL0179798.1"/>
    <property type="molecule type" value="Genomic_DNA"/>
</dbReference>
<evidence type="ECO:0000313" key="1">
    <source>
        <dbReference type="EMBL" id="KAL0179798.1"/>
    </source>
</evidence>
<feature type="non-terminal residue" evidence="1">
    <location>
        <position position="380"/>
    </location>
</feature>
<dbReference type="Gene3D" id="3.10.10.10">
    <property type="entry name" value="HIV Type 1 Reverse Transcriptase, subunit A, domain 1"/>
    <property type="match status" value="1"/>
</dbReference>
<sequence length="380" mass="42012">MDPLEILHHRRIHVLVSSSHVDQASPPAQSPLCMDEVLRHLCQQSSVTSPAPPAAFHLLGNGNTSITSPLPITLLTVNPRLALPRKYDAALGLCRGFLLQCSLYIAQQPQAFNNEEAKVAFIVSLLSGKVLEWAPAVWDHNAAARSSLELFKHHCGGSLDVYSTGQGHRGGLCAIAPHPLCSEGPLKTIYRLGLSHSLQAELASRDAQLGAGLVRSKGSPVPFSFKLDNYIKRIFNHFSQTHTNPLILGFPWLVLHNPAISWKEKDILQWSPSCFHTCLKVFSPALCHSTRTFKSPMKPPPNVPHEYQDWHHIFYKATKLPPHHPQDCAIDLLPGTHPPKSCIYPLSIPETKAIEDYVEKNLKLGFIRPSTSLAASGFFF</sequence>
<dbReference type="PANTHER" id="PTHR15503:SF22">
    <property type="entry name" value="TRANSPOSON TY3-I GAG POLYPROTEIN"/>
    <property type="match status" value="1"/>
</dbReference>